<dbReference type="Proteomes" id="UP001213681">
    <property type="component" value="Unassembled WGS sequence"/>
</dbReference>
<evidence type="ECO:0000313" key="5">
    <source>
        <dbReference type="EMBL" id="KAJ5459859.1"/>
    </source>
</evidence>
<dbReference type="GO" id="GO:0003723">
    <property type="term" value="F:RNA binding"/>
    <property type="evidence" value="ECO:0007669"/>
    <property type="project" value="UniProtKB-UniRule"/>
</dbReference>
<accession>A0AAD6CBL9</accession>
<dbReference type="RefSeq" id="XP_056768901.1">
    <property type="nucleotide sequence ID" value="XM_056904794.1"/>
</dbReference>
<dbReference type="PROSITE" id="PS50102">
    <property type="entry name" value="RRM"/>
    <property type="match status" value="1"/>
</dbReference>
<dbReference type="InterPro" id="IPR034772">
    <property type="entry name" value="CPSF6/7"/>
</dbReference>
<dbReference type="AlphaFoldDB" id="A0AAD6CBL9"/>
<comment type="caution">
    <text evidence="5">The sequence shown here is derived from an EMBL/GenBank/DDBJ whole genome shotgun (WGS) entry which is preliminary data.</text>
</comment>
<dbReference type="EMBL" id="JAPVEA010000002">
    <property type="protein sequence ID" value="KAJ5459859.1"/>
    <property type="molecule type" value="Genomic_DNA"/>
</dbReference>
<dbReference type="SMART" id="SM00360">
    <property type="entry name" value="RRM"/>
    <property type="match status" value="1"/>
</dbReference>
<evidence type="ECO:0000313" key="6">
    <source>
        <dbReference type="Proteomes" id="UP001213681"/>
    </source>
</evidence>
<feature type="compositionally biased region" description="Polar residues" evidence="3">
    <location>
        <begin position="72"/>
        <end position="84"/>
    </location>
</feature>
<name>A0AAD6CBL9_9EURO</name>
<dbReference type="GO" id="GO:0006397">
    <property type="term" value="P:mRNA processing"/>
    <property type="evidence" value="ECO:0007669"/>
    <property type="project" value="UniProtKB-KW"/>
</dbReference>
<feature type="region of interest" description="Disordered" evidence="3">
    <location>
        <begin position="378"/>
        <end position="397"/>
    </location>
</feature>
<dbReference type="Gene3D" id="3.30.70.330">
    <property type="match status" value="1"/>
</dbReference>
<evidence type="ECO:0000256" key="3">
    <source>
        <dbReference type="SAM" id="MobiDB-lite"/>
    </source>
</evidence>
<proteinExistence type="inferred from homology"/>
<dbReference type="InterPro" id="IPR012677">
    <property type="entry name" value="Nucleotide-bd_a/b_plait_sf"/>
</dbReference>
<keyword evidence="2" id="KW-0694">RNA-binding</keyword>
<feature type="compositionally biased region" description="Low complexity" evidence="3">
    <location>
        <begin position="206"/>
        <end position="222"/>
    </location>
</feature>
<protein>
    <recommendedName>
        <fullName evidence="4">RRM domain-containing protein</fullName>
    </recommendedName>
</protein>
<sequence length="397" mass="42313">MATEDDNFDIDIYGDGGGFNATDQGDSKQEGNDKRHVNAPNFFLFKISDRTYPSHTSPSSSTHPTHSTHSTNGDQKMSQDQPPTQDAPHGVKRKEYEDHPSDPNATTALVVSDLFWWTTDDDIRGWVNKAQAELDLKDVTFNEHKVNGKSKGQAFVEFTTTQAATATKHYLESTTGRKQTVQYVSAHLNPFKTHPKDGQQRRDGSRGSSSGFSSPASQNMNFGGAGAGTGGNMNMGGYRGGRGGYNNSNRGMNNMGGYNNRNNFNMGGFQNGAGAAGGNMMGGFQAGPMNGMPNYGFNNRGGMMNNMRGGPSGMRGGRGGNMAGAGMMMSGMNPMNSGMGMNPMAGGMNSMMGNMGGNMGMQGFQGPNPAFNQNFFGANQGGDGTWNPHGAKRSRQE</sequence>
<keyword evidence="6" id="KW-1185">Reference proteome</keyword>
<feature type="region of interest" description="Disordered" evidence="3">
    <location>
        <begin position="189"/>
        <end position="227"/>
    </location>
</feature>
<dbReference type="GO" id="GO:0005634">
    <property type="term" value="C:nucleus"/>
    <property type="evidence" value="ECO:0007669"/>
    <property type="project" value="UniProtKB-SubCell"/>
</dbReference>
<organism evidence="5 6">
    <name type="scientific">Penicillium daleae</name>
    <dbReference type="NCBI Taxonomy" id="63821"/>
    <lineage>
        <taxon>Eukaryota</taxon>
        <taxon>Fungi</taxon>
        <taxon>Dikarya</taxon>
        <taxon>Ascomycota</taxon>
        <taxon>Pezizomycotina</taxon>
        <taxon>Eurotiomycetes</taxon>
        <taxon>Eurotiomycetidae</taxon>
        <taxon>Eurotiales</taxon>
        <taxon>Aspergillaceae</taxon>
        <taxon>Penicillium</taxon>
    </lineage>
</organism>
<feature type="compositionally biased region" description="Basic and acidic residues" evidence="3">
    <location>
        <begin position="194"/>
        <end position="205"/>
    </location>
</feature>
<comment type="similarity">
    <text evidence="1">Belongs to the RRM CPSF6/7 family.</text>
</comment>
<dbReference type="PANTHER" id="PTHR23204">
    <property type="entry name" value="CLEAVAGE AND POLYADENYLATION SPECIFIC FACTOR"/>
    <property type="match status" value="1"/>
</dbReference>
<reference evidence="5" key="2">
    <citation type="journal article" date="2023" name="IMA Fungus">
        <title>Comparative genomic study of the Penicillium genus elucidates a diverse pangenome and 15 lateral gene transfer events.</title>
        <authorList>
            <person name="Petersen C."/>
            <person name="Sorensen T."/>
            <person name="Nielsen M.R."/>
            <person name="Sondergaard T.E."/>
            <person name="Sorensen J.L."/>
            <person name="Fitzpatrick D.A."/>
            <person name="Frisvad J.C."/>
            <person name="Nielsen K.L."/>
        </authorList>
    </citation>
    <scope>NUCLEOTIDE SEQUENCE</scope>
    <source>
        <strain evidence="5">IBT 16125</strain>
    </source>
</reference>
<dbReference type="SUPFAM" id="SSF54928">
    <property type="entry name" value="RNA-binding domain, RBD"/>
    <property type="match status" value="1"/>
</dbReference>
<evidence type="ECO:0000256" key="2">
    <source>
        <dbReference type="PROSITE-ProRule" id="PRU00176"/>
    </source>
</evidence>
<feature type="region of interest" description="Disordered" evidence="3">
    <location>
        <begin position="1"/>
        <end position="105"/>
    </location>
</feature>
<evidence type="ECO:0000259" key="4">
    <source>
        <dbReference type="PROSITE" id="PS50102"/>
    </source>
</evidence>
<feature type="domain" description="RRM" evidence="4">
    <location>
        <begin position="107"/>
        <end position="186"/>
    </location>
</feature>
<evidence type="ECO:0000256" key="1">
    <source>
        <dbReference type="ARBA" id="ARBA00006265"/>
    </source>
</evidence>
<dbReference type="InterPro" id="IPR000504">
    <property type="entry name" value="RRM_dom"/>
</dbReference>
<dbReference type="InterPro" id="IPR035979">
    <property type="entry name" value="RBD_domain_sf"/>
</dbReference>
<feature type="compositionally biased region" description="Basic and acidic residues" evidence="3">
    <location>
        <begin position="25"/>
        <end position="36"/>
    </location>
</feature>
<gene>
    <name evidence="5" type="ORF">N7458_001411</name>
</gene>
<reference evidence="5" key="1">
    <citation type="submission" date="2022-12" db="EMBL/GenBank/DDBJ databases">
        <authorList>
            <person name="Petersen C."/>
        </authorList>
    </citation>
    <scope>NUCLEOTIDE SEQUENCE</scope>
    <source>
        <strain evidence="5">IBT 16125</strain>
    </source>
</reference>
<dbReference type="GeneID" id="81595037"/>
<feature type="compositionally biased region" description="Low complexity" evidence="3">
    <location>
        <begin position="53"/>
        <end position="71"/>
    </location>
</feature>